<organism evidence="12 13">
    <name type="scientific">Trichomalopsis sarcophagae</name>
    <dbReference type="NCBI Taxonomy" id="543379"/>
    <lineage>
        <taxon>Eukaryota</taxon>
        <taxon>Metazoa</taxon>
        <taxon>Ecdysozoa</taxon>
        <taxon>Arthropoda</taxon>
        <taxon>Hexapoda</taxon>
        <taxon>Insecta</taxon>
        <taxon>Pterygota</taxon>
        <taxon>Neoptera</taxon>
        <taxon>Endopterygota</taxon>
        <taxon>Hymenoptera</taxon>
        <taxon>Apocrita</taxon>
        <taxon>Proctotrupomorpha</taxon>
        <taxon>Chalcidoidea</taxon>
        <taxon>Pteromalidae</taxon>
        <taxon>Pteromalinae</taxon>
        <taxon>Trichomalopsis</taxon>
    </lineage>
</organism>
<dbReference type="GO" id="GO:0005576">
    <property type="term" value="C:extracellular region"/>
    <property type="evidence" value="ECO:0007669"/>
    <property type="project" value="UniProtKB-SubCell"/>
</dbReference>
<evidence type="ECO:0000256" key="7">
    <source>
        <dbReference type="ARBA" id="ARBA00023157"/>
    </source>
</evidence>
<dbReference type="EMBL" id="NNAY01000219">
    <property type="protein sequence ID" value="OXU29928.1"/>
    <property type="molecule type" value="Genomic_DNA"/>
</dbReference>
<dbReference type="PANTHER" id="PTHR24276:SF96">
    <property type="entry name" value="PEPTIDASE S1 DOMAIN-CONTAINING PROTEIN"/>
    <property type="match status" value="1"/>
</dbReference>
<keyword evidence="13" id="KW-1185">Reference proteome</keyword>
<gene>
    <name evidence="12" type="ORF">TSAR_004391</name>
</gene>
<comment type="subcellular location">
    <subcellularLocation>
        <location evidence="1">Secreted</location>
        <location evidence="1">Extracellular space</location>
    </subcellularLocation>
</comment>
<dbReference type="SUPFAM" id="SSF50494">
    <property type="entry name" value="Trypsin-like serine proteases"/>
    <property type="match status" value="6"/>
</dbReference>
<evidence type="ECO:0000256" key="9">
    <source>
        <dbReference type="RuleBase" id="RU363034"/>
    </source>
</evidence>
<dbReference type="CDD" id="cd00190">
    <property type="entry name" value="Tryp_SPc"/>
    <property type="match status" value="6"/>
</dbReference>
<dbReference type="GO" id="GO:0016485">
    <property type="term" value="P:protein processing"/>
    <property type="evidence" value="ECO:0007669"/>
    <property type="project" value="UniProtKB-ARBA"/>
</dbReference>
<accession>A0A232FHI8</accession>
<dbReference type="InterPro" id="IPR009003">
    <property type="entry name" value="Peptidase_S1_PA"/>
</dbReference>
<keyword evidence="7" id="KW-1015">Disulfide bond</keyword>
<dbReference type="FunFam" id="2.40.10.10:FF:000036">
    <property type="entry name" value="Trypsin beta"/>
    <property type="match status" value="1"/>
</dbReference>
<feature type="domain" description="Peptidase S1" evidence="11">
    <location>
        <begin position="252"/>
        <end position="463"/>
    </location>
</feature>
<dbReference type="EC" id="3.4.21.1" evidence="8"/>
<dbReference type="InterPro" id="IPR050430">
    <property type="entry name" value="Peptidase_S1"/>
</dbReference>
<evidence type="ECO:0000313" key="13">
    <source>
        <dbReference type="Proteomes" id="UP000215335"/>
    </source>
</evidence>
<dbReference type="PANTHER" id="PTHR24276">
    <property type="entry name" value="POLYSERASE-RELATED"/>
    <property type="match status" value="1"/>
</dbReference>
<dbReference type="InterPro" id="IPR033116">
    <property type="entry name" value="TRYPSIN_SER"/>
</dbReference>
<keyword evidence="6 9" id="KW-0720">Serine protease</keyword>
<feature type="domain" description="Peptidase S1" evidence="11">
    <location>
        <begin position="739"/>
        <end position="962"/>
    </location>
</feature>
<dbReference type="Pfam" id="PF00089">
    <property type="entry name" value="Trypsin"/>
    <property type="match status" value="6"/>
</dbReference>
<dbReference type="InterPro" id="IPR043504">
    <property type="entry name" value="Peptidase_S1_PA_chymotrypsin"/>
</dbReference>
<name>A0A232FHI8_9HYME</name>
<dbReference type="PROSITE" id="PS00135">
    <property type="entry name" value="TRYPSIN_SER"/>
    <property type="match status" value="4"/>
</dbReference>
<sequence>MKVLVSLLLLCCAVAIHAAPRVVGGSDAPDGKYPYQVSLQAYGMHLCGGSILNKRWILTAAHCLIYIEAESIEVHAGTNKLFGGNDHVYQADYITSHKEFSMKSLNHDIGLVRVNKDIVFNEKVQPISLPTHDVSKVDTPAILTGWGSTKLGGAAPNNLQQLLLKVVSQESCGKVWNSEYPITESHICTLTQAGEGACHGDSGGPLVADNVQVGIVSFGRPCAQGKPDVFTRVLVSLLLLCLAVAINASPRIVGGHDAPEGKFPYQVSLRSYGRHFCGGSIINKRWILTAAHCLQYQLPSGIQVYVYQAEYLTYHEKFSMNRLVNDIGLIRVTEEIEFNEKVQPIALTSVDVSKVDTPVVLSGWGRIKLGGAVPNNLQEIDLKVVSQERCNQSWSPTYPITESHICTLTKVGEGACHGDSGGPLVADKVQVGIVSFGRPCAKGEPDVFTRVYTFLDWIQQQQENLLLLCLVVAINASPRIVGGHDAPEGKFPYQVSLKFDGSHFCGGSIINNRWILIYFNHEQIDKRVICQLSVSLRASEVIVYAGTNKLNDGMPQIYQAEYLTYHKDYNTSRKLNDIGLIRVAKDIEFNEKVQPIALTSKDIPKPDTPVVLSGWGKIEYGGAVPNNLQEIDLKVVSQERCNQTWGTSYPITESHICTLTKTGEGPCHGDSGGPLVADKVQVGIVSFAKPCAKGQPDVFTRVYTFLDWIQQEQEKVLSVFVHVYLATLTFLCITASPRIVGGHDAPDGKYPYQVSLQSYGRHSCGGSIINKRWILTAAHCLQYQRPSNIIVYAGTNKLKGGKPQVYRAEYLTYHKDHKTSRKLNDIGLIRVTKEIEFNEKVQPIALTSEDIPKPDTPVVLSGWGAVKLGGAIPNDLQEIDLKVVSQERCNQTWSSEYPITESHICTLTKQGEGACHGDSGGPLVAGKVQVGIVSFAEPCAEGEPDVFTRVYTFLDWIQQEQENCSTYRRRNDAPDGKYPYQVSMQVYGHHICAILFSIILFFSSNKSIIIAGGVKSLKIHAGTNKLSGGDAQVYQADYLTFHKKFSLQKLANDIAMIHVNSDIRFNEKVQPIALPDYDVSKVDTSVVLTGWGTLRAGGPIPNSLQEIDLKIISQEACNHSWSSKYPITESHICTLTKVGEGVCHGDSGGPLVAGDVQVGIVSFGNSCARGDPDVFTRVYTFLDWIKEEQEKLLMCLSFAVVAYAAPRIVGGQDAPDGKYPHQVSLRAPFHFCGGSILNSRWILTAAHCVVGRSGNAVTVVAGTHLLNGGSEQVFKSEYIVWHEKYNGGLFINDVGLIRVDRDIVFNKKVQPIPLPNEDFSKVDYPVVLTGWGRTQAGGPIPNNLQEINLKVISQTKCNEKMSVAITKSHICTLTKIGEGACNGDSGGPLVADGIQVGIVSFGMPCARGMPDVFTRVYTFISWINEKMEKY</sequence>
<evidence type="ECO:0000256" key="8">
    <source>
        <dbReference type="ARBA" id="ARBA00044036"/>
    </source>
</evidence>
<evidence type="ECO:0000256" key="10">
    <source>
        <dbReference type="SAM" id="SignalP"/>
    </source>
</evidence>
<dbReference type="SMART" id="SM00020">
    <property type="entry name" value="Tryp_SPc"/>
    <property type="match status" value="6"/>
</dbReference>
<evidence type="ECO:0000256" key="4">
    <source>
        <dbReference type="ARBA" id="ARBA00022670"/>
    </source>
</evidence>
<reference evidence="12 13" key="1">
    <citation type="journal article" date="2017" name="Curr. Biol.">
        <title>The Evolution of Venom by Co-option of Single-Copy Genes.</title>
        <authorList>
            <person name="Martinson E.O."/>
            <person name="Mrinalini"/>
            <person name="Kelkar Y.D."/>
            <person name="Chang C.H."/>
            <person name="Werren J.H."/>
        </authorList>
    </citation>
    <scope>NUCLEOTIDE SEQUENCE [LARGE SCALE GENOMIC DNA]</scope>
    <source>
        <strain evidence="12 13">Alberta</strain>
        <tissue evidence="12">Whole body</tissue>
    </source>
</reference>
<comment type="similarity">
    <text evidence="2">Belongs to the peptidase S1 family.</text>
</comment>
<dbReference type="STRING" id="543379.A0A232FHI8"/>
<feature type="chain" id="PRO_5012556734" description="chymotrypsin" evidence="10">
    <location>
        <begin position="19"/>
        <end position="1430"/>
    </location>
</feature>
<proteinExistence type="inferred from homology"/>
<feature type="domain" description="Peptidase S1" evidence="11">
    <location>
        <begin position="1208"/>
        <end position="1428"/>
    </location>
</feature>
<feature type="domain" description="Peptidase S1" evidence="11">
    <location>
        <begin position="923"/>
        <end position="1190"/>
    </location>
</feature>
<dbReference type="InterPro" id="IPR001314">
    <property type="entry name" value="Peptidase_S1A"/>
</dbReference>
<dbReference type="PROSITE" id="PS00134">
    <property type="entry name" value="TRYPSIN_HIS"/>
    <property type="match status" value="3"/>
</dbReference>
<keyword evidence="10" id="KW-0732">Signal</keyword>
<evidence type="ECO:0000256" key="1">
    <source>
        <dbReference type="ARBA" id="ARBA00004239"/>
    </source>
</evidence>
<comment type="caution">
    <text evidence="12">The sequence shown here is derived from an EMBL/GenBank/DDBJ whole genome shotgun (WGS) entry which is preliminary data.</text>
</comment>
<dbReference type="PROSITE" id="PS50240">
    <property type="entry name" value="TRYPSIN_DOM"/>
    <property type="match status" value="6"/>
</dbReference>
<feature type="domain" description="Peptidase S1" evidence="11">
    <location>
        <begin position="480"/>
        <end position="714"/>
    </location>
</feature>
<keyword evidence="5 9" id="KW-0378">Hydrolase</keyword>
<evidence type="ECO:0000313" key="12">
    <source>
        <dbReference type="EMBL" id="OXU29928.1"/>
    </source>
</evidence>
<evidence type="ECO:0000256" key="6">
    <source>
        <dbReference type="ARBA" id="ARBA00022825"/>
    </source>
</evidence>
<dbReference type="Proteomes" id="UP000215335">
    <property type="component" value="Unassembled WGS sequence"/>
</dbReference>
<protein>
    <recommendedName>
        <fullName evidence="8">chymotrypsin</fullName>
        <ecNumber evidence="8">3.4.21.1</ecNumber>
    </recommendedName>
</protein>
<evidence type="ECO:0000259" key="11">
    <source>
        <dbReference type="PROSITE" id="PS50240"/>
    </source>
</evidence>
<evidence type="ECO:0000256" key="5">
    <source>
        <dbReference type="ARBA" id="ARBA00022801"/>
    </source>
</evidence>
<evidence type="ECO:0000256" key="3">
    <source>
        <dbReference type="ARBA" id="ARBA00022525"/>
    </source>
</evidence>
<feature type="signal peptide" evidence="10">
    <location>
        <begin position="1"/>
        <end position="18"/>
    </location>
</feature>
<keyword evidence="3" id="KW-0964">Secreted</keyword>
<dbReference type="PRINTS" id="PR00722">
    <property type="entry name" value="CHYMOTRYPSIN"/>
</dbReference>
<keyword evidence="4 9" id="KW-0645">Protease</keyword>
<evidence type="ECO:0000256" key="2">
    <source>
        <dbReference type="ARBA" id="ARBA00007664"/>
    </source>
</evidence>
<dbReference type="GO" id="GO:0004252">
    <property type="term" value="F:serine-type endopeptidase activity"/>
    <property type="evidence" value="ECO:0007669"/>
    <property type="project" value="UniProtKB-EC"/>
</dbReference>
<dbReference type="InterPro" id="IPR001254">
    <property type="entry name" value="Trypsin_dom"/>
</dbReference>
<feature type="domain" description="Peptidase S1" evidence="11">
    <location>
        <begin position="22"/>
        <end position="251"/>
    </location>
</feature>
<dbReference type="Gene3D" id="2.40.10.10">
    <property type="entry name" value="Trypsin-like serine proteases"/>
    <property type="match status" value="12"/>
</dbReference>
<dbReference type="FunFam" id="2.40.10.10:FF:000047">
    <property type="entry name" value="Trypsin eta"/>
    <property type="match status" value="5"/>
</dbReference>
<dbReference type="InterPro" id="IPR018114">
    <property type="entry name" value="TRYPSIN_HIS"/>
</dbReference>